<dbReference type="Pfam" id="PF11271">
    <property type="entry name" value="PorA"/>
    <property type="match status" value="1"/>
</dbReference>
<accession>A0ABP9HPW6</accession>
<keyword evidence="4" id="KW-1185">Reference proteome</keyword>
<keyword evidence="2" id="KW-0812">Transmembrane</keyword>
<sequence length="368" mass="39008">MRMNTVFRGIGVVVGLALIAAAFVLAYVVTPDYVKRLPDDTDTTRSYAGTFKTLVDAAEVAKGNVAGAIKTNVPLTVQRTVKVEKTSGDTALVSDSRTTAAAGTTVEKTDWKYAVDRKTLEATTSHPSSWQVVDAKGLTVSWPLGAQKKTYVGWRPETETTTPLTYTRSESKSGVGTYVYDAHLPPTRITDAQVLASLPPAVPKATLALVGQLGTLTPQAKLQLAQLLQTMPDPVPLAYTLESTDTFWIHPETGLVIDTLRAQQRVAGIVDPGSGTFLPLLPVSDVTYQQTPKSVSDAANDAKDAHDVINFVGTILPVIVGIVGALLIAAVLLIRRRRPRGTATPPPSTPPSTPTAPPTTPPTTPPTA</sequence>
<evidence type="ECO:0000256" key="2">
    <source>
        <dbReference type="SAM" id="Phobius"/>
    </source>
</evidence>
<gene>
    <name evidence="3" type="ORF">GCM10023205_48190</name>
</gene>
<evidence type="ECO:0000313" key="3">
    <source>
        <dbReference type="EMBL" id="GAA4975630.1"/>
    </source>
</evidence>
<dbReference type="Proteomes" id="UP001500466">
    <property type="component" value="Unassembled WGS sequence"/>
</dbReference>
<evidence type="ECO:0000256" key="1">
    <source>
        <dbReference type="SAM" id="MobiDB-lite"/>
    </source>
</evidence>
<dbReference type="InterPro" id="IPR021424">
    <property type="entry name" value="PorA"/>
</dbReference>
<dbReference type="EMBL" id="BAABHS010000017">
    <property type="protein sequence ID" value="GAA4975630.1"/>
    <property type="molecule type" value="Genomic_DNA"/>
</dbReference>
<protein>
    <recommendedName>
        <fullName evidence="5">DUF3068 domain-containing protein</fullName>
    </recommendedName>
</protein>
<organism evidence="3 4">
    <name type="scientific">Yinghuangia aomiensis</name>
    <dbReference type="NCBI Taxonomy" id="676205"/>
    <lineage>
        <taxon>Bacteria</taxon>
        <taxon>Bacillati</taxon>
        <taxon>Actinomycetota</taxon>
        <taxon>Actinomycetes</taxon>
        <taxon>Kitasatosporales</taxon>
        <taxon>Streptomycetaceae</taxon>
        <taxon>Yinghuangia</taxon>
    </lineage>
</organism>
<comment type="caution">
    <text evidence="3">The sequence shown here is derived from an EMBL/GenBank/DDBJ whole genome shotgun (WGS) entry which is preliminary data.</text>
</comment>
<dbReference type="RefSeq" id="WP_345677718.1">
    <property type="nucleotide sequence ID" value="NZ_BAABHS010000017.1"/>
</dbReference>
<keyword evidence="2" id="KW-1133">Transmembrane helix</keyword>
<keyword evidence="2" id="KW-0472">Membrane</keyword>
<name>A0ABP9HPW6_9ACTN</name>
<feature type="transmembrane region" description="Helical" evidence="2">
    <location>
        <begin position="311"/>
        <end position="334"/>
    </location>
</feature>
<reference evidence="4" key="1">
    <citation type="journal article" date="2019" name="Int. J. Syst. Evol. Microbiol.">
        <title>The Global Catalogue of Microorganisms (GCM) 10K type strain sequencing project: providing services to taxonomists for standard genome sequencing and annotation.</title>
        <authorList>
            <consortium name="The Broad Institute Genomics Platform"/>
            <consortium name="The Broad Institute Genome Sequencing Center for Infectious Disease"/>
            <person name="Wu L."/>
            <person name="Ma J."/>
        </authorList>
    </citation>
    <scope>NUCLEOTIDE SEQUENCE [LARGE SCALE GENOMIC DNA]</scope>
    <source>
        <strain evidence="4">JCM 17986</strain>
    </source>
</reference>
<feature type="compositionally biased region" description="Pro residues" evidence="1">
    <location>
        <begin position="344"/>
        <end position="368"/>
    </location>
</feature>
<evidence type="ECO:0008006" key="5">
    <source>
        <dbReference type="Google" id="ProtNLM"/>
    </source>
</evidence>
<proteinExistence type="predicted"/>
<feature type="region of interest" description="Disordered" evidence="1">
    <location>
        <begin position="339"/>
        <end position="368"/>
    </location>
</feature>
<evidence type="ECO:0000313" key="4">
    <source>
        <dbReference type="Proteomes" id="UP001500466"/>
    </source>
</evidence>